<reference evidence="1 2" key="1">
    <citation type="submission" date="2019-04" db="EMBL/GenBank/DDBJ databases">
        <title>Draft genome of the big-headed turtle Platysternon megacephalum.</title>
        <authorList>
            <person name="Gong S."/>
        </authorList>
    </citation>
    <scope>NUCLEOTIDE SEQUENCE [LARGE SCALE GENOMIC DNA]</scope>
    <source>
        <strain evidence="1">DO16091913</strain>
        <tissue evidence="1">Muscle</tissue>
    </source>
</reference>
<organism evidence="1 2">
    <name type="scientific">Platysternon megacephalum</name>
    <name type="common">big-headed turtle</name>
    <dbReference type="NCBI Taxonomy" id="55544"/>
    <lineage>
        <taxon>Eukaryota</taxon>
        <taxon>Metazoa</taxon>
        <taxon>Chordata</taxon>
        <taxon>Craniata</taxon>
        <taxon>Vertebrata</taxon>
        <taxon>Euteleostomi</taxon>
        <taxon>Archelosauria</taxon>
        <taxon>Testudinata</taxon>
        <taxon>Testudines</taxon>
        <taxon>Cryptodira</taxon>
        <taxon>Durocryptodira</taxon>
        <taxon>Testudinoidea</taxon>
        <taxon>Platysternidae</taxon>
        <taxon>Platysternon</taxon>
    </lineage>
</organism>
<comment type="caution">
    <text evidence="1">The sequence shown here is derived from an EMBL/GenBank/DDBJ whole genome shotgun (WGS) entry which is preliminary data.</text>
</comment>
<dbReference type="STRING" id="55544.A0A4D9DBU8"/>
<dbReference type="AlphaFoldDB" id="A0A4D9DBU8"/>
<protein>
    <submittedName>
        <fullName evidence="1">Glyceraldehyde-3-phosphate dehydrogenase</fullName>
    </submittedName>
</protein>
<sequence>MLNSRKQQSVPAEKVTKVIDAREKISLKRSAPTAAIVSPAVGTVTPAMKITKTIQVGSHCYPITRSPPSVL</sequence>
<gene>
    <name evidence="1" type="ORF">DR999_PMT23922</name>
</gene>
<dbReference type="EMBL" id="QXTE01025856">
    <property type="protein sequence ID" value="TFJ94860.1"/>
    <property type="molecule type" value="Genomic_DNA"/>
</dbReference>
<reference evidence="1 2" key="2">
    <citation type="submission" date="2019-04" db="EMBL/GenBank/DDBJ databases">
        <title>The genome sequence of big-headed turtle.</title>
        <authorList>
            <person name="Gong S."/>
        </authorList>
    </citation>
    <scope>NUCLEOTIDE SEQUENCE [LARGE SCALE GENOMIC DNA]</scope>
    <source>
        <strain evidence="1">DO16091913</strain>
        <tissue evidence="1">Muscle</tissue>
    </source>
</reference>
<name>A0A4D9DBU8_9SAUR</name>
<evidence type="ECO:0000313" key="2">
    <source>
        <dbReference type="Proteomes" id="UP000297703"/>
    </source>
</evidence>
<dbReference type="Proteomes" id="UP000297703">
    <property type="component" value="Unassembled WGS sequence"/>
</dbReference>
<evidence type="ECO:0000313" key="1">
    <source>
        <dbReference type="EMBL" id="TFJ94860.1"/>
    </source>
</evidence>
<accession>A0A4D9DBU8</accession>
<keyword evidence="2" id="KW-1185">Reference proteome</keyword>
<proteinExistence type="predicted"/>
<dbReference type="OrthoDB" id="346839at2759"/>